<evidence type="ECO:0000256" key="1">
    <source>
        <dbReference type="ARBA" id="ARBA00022705"/>
    </source>
</evidence>
<dbReference type="GO" id="GO:0006260">
    <property type="term" value="P:DNA replication"/>
    <property type="evidence" value="ECO:0007669"/>
    <property type="project" value="UniProtKB-KW"/>
</dbReference>
<dbReference type="CDD" id="cd06257">
    <property type="entry name" value="DnaJ"/>
    <property type="match status" value="1"/>
</dbReference>
<evidence type="ECO:0000259" key="3">
    <source>
        <dbReference type="PROSITE" id="PS50076"/>
    </source>
</evidence>
<organism evidence="4 5">
    <name type="scientific">Candidatus Eisenbergiella merdigallinarum</name>
    <dbReference type="NCBI Taxonomy" id="2838552"/>
    <lineage>
        <taxon>Bacteria</taxon>
        <taxon>Bacillati</taxon>
        <taxon>Bacillota</taxon>
        <taxon>Clostridia</taxon>
        <taxon>Lachnospirales</taxon>
        <taxon>Lachnospiraceae</taxon>
        <taxon>Eisenbergiella</taxon>
    </lineage>
</organism>
<comment type="caution">
    <text evidence="4">The sequence shown here is derived from an EMBL/GenBank/DDBJ whole genome shotgun (WGS) entry which is preliminary data.</text>
</comment>
<feature type="domain" description="J" evidence="3">
    <location>
        <begin position="5"/>
        <end position="70"/>
    </location>
</feature>
<keyword evidence="1" id="KW-0235">DNA replication</keyword>
<name>A0A9D2SCZ8_9FIRM</name>
<dbReference type="InterPro" id="IPR036869">
    <property type="entry name" value="J_dom_sf"/>
</dbReference>
<dbReference type="EMBL" id="DWXE01000010">
    <property type="protein sequence ID" value="HJB90488.1"/>
    <property type="molecule type" value="Genomic_DNA"/>
</dbReference>
<dbReference type="SUPFAM" id="SSF46565">
    <property type="entry name" value="Chaperone J-domain"/>
    <property type="match status" value="1"/>
</dbReference>
<dbReference type="PROSITE" id="PS50076">
    <property type="entry name" value="DNAJ_2"/>
    <property type="match status" value="1"/>
</dbReference>
<reference evidence="4" key="2">
    <citation type="submission" date="2021-04" db="EMBL/GenBank/DDBJ databases">
        <authorList>
            <person name="Gilroy R."/>
        </authorList>
    </citation>
    <scope>NUCLEOTIDE SEQUENCE</scope>
    <source>
        <strain evidence="4">USAMLcec3-2134</strain>
    </source>
</reference>
<dbReference type="Pfam" id="PF00226">
    <property type="entry name" value="DnaJ"/>
    <property type="match status" value="1"/>
</dbReference>
<evidence type="ECO:0000313" key="5">
    <source>
        <dbReference type="Proteomes" id="UP000886883"/>
    </source>
</evidence>
<accession>A0A9D2SCZ8</accession>
<dbReference type="Proteomes" id="UP000886883">
    <property type="component" value="Unassembled WGS sequence"/>
</dbReference>
<dbReference type="Gene3D" id="1.10.287.110">
    <property type="entry name" value="DnaJ domain"/>
    <property type="match status" value="1"/>
</dbReference>
<proteinExistence type="predicted"/>
<dbReference type="SMART" id="SM00271">
    <property type="entry name" value="DnaJ"/>
    <property type="match status" value="1"/>
</dbReference>
<gene>
    <name evidence="4" type="ORF">H9763_03355</name>
</gene>
<evidence type="ECO:0000256" key="2">
    <source>
        <dbReference type="SAM" id="MobiDB-lite"/>
    </source>
</evidence>
<reference evidence="4" key="1">
    <citation type="journal article" date="2021" name="PeerJ">
        <title>Extensive microbial diversity within the chicken gut microbiome revealed by metagenomics and culture.</title>
        <authorList>
            <person name="Gilroy R."/>
            <person name="Ravi A."/>
            <person name="Getino M."/>
            <person name="Pursley I."/>
            <person name="Horton D.L."/>
            <person name="Alikhan N.F."/>
            <person name="Baker D."/>
            <person name="Gharbi K."/>
            <person name="Hall N."/>
            <person name="Watson M."/>
            <person name="Adriaenssens E.M."/>
            <person name="Foster-Nyarko E."/>
            <person name="Jarju S."/>
            <person name="Secka A."/>
            <person name="Antonio M."/>
            <person name="Oren A."/>
            <person name="Chaudhuri R.R."/>
            <person name="La Ragione R."/>
            <person name="Hildebrand F."/>
            <person name="Pallen M.J."/>
        </authorList>
    </citation>
    <scope>NUCLEOTIDE SEQUENCE</scope>
    <source>
        <strain evidence="4">USAMLcec3-2134</strain>
    </source>
</reference>
<feature type="region of interest" description="Disordered" evidence="2">
    <location>
        <begin position="63"/>
        <end position="87"/>
    </location>
</feature>
<dbReference type="PRINTS" id="PR00625">
    <property type="entry name" value="JDOMAIN"/>
</dbReference>
<protein>
    <submittedName>
        <fullName evidence="4">DnaJ domain-containing protein</fullName>
    </submittedName>
</protein>
<dbReference type="AlphaFoldDB" id="A0A9D2SCZ8"/>
<evidence type="ECO:0000313" key="4">
    <source>
        <dbReference type="EMBL" id="HJB90488.1"/>
    </source>
</evidence>
<dbReference type="InterPro" id="IPR001623">
    <property type="entry name" value="DnaJ_domain"/>
</dbReference>
<sequence>MTEREAYRILGLSPGADGAELKRTYRRLMMQAHPDAGKDAVPDRARELNLAYAVLKGAAVPGKKAPSRASAERDPDPQKNAGWDAPLNPNAYAGREILCYAEDQDGAPLGSFPIAKGKYLWRVEEDFPLFLLSIYRCSREILDEADAALNRVSPPSREGIHAQLAYLLAQQFIDGTALLPRLAKKCPPDRSGEPVFCLSAMLEPSGAPAVFSEEEPLYPSALRRHRLYVKQKSGKEAGYLSFPDDRLYYVVVPLLEQRRVRIRIQAASDPSGPKNRGRNRGQRLNVWLKWADGHNALPPENLNLQIEELLALYRDTPRAPREPF</sequence>